<dbReference type="Proteomes" id="UP000831534">
    <property type="component" value="Chromosome"/>
</dbReference>
<proteinExistence type="predicted"/>
<organism evidence="1 2">
    <name type="scientific">Conchiformibius kuhniae</name>
    <dbReference type="NCBI Taxonomy" id="211502"/>
    <lineage>
        <taxon>Bacteria</taxon>
        <taxon>Pseudomonadati</taxon>
        <taxon>Pseudomonadota</taxon>
        <taxon>Betaproteobacteria</taxon>
        <taxon>Neisseriales</taxon>
        <taxon>Neisseriaceae</taxon>
        <taxon>Conchiformibius</taxon>
    </lineage>
</organism>
<evidence type="ECO:0000313" key="1">
    <source>
        <dbReference type="EMBL" id="UOP05303.1"/>
    </source>
</evidence>
<evidence type="ECO:0000313" key="2">
    <source>
        <dbReference type="Proteomes" id="UP000831534"/>
    </source>
</evidence>
<name>A0A8T9MZU6_9NEIS</name>
<sequence length="94" mass="10641">MSQAKLSDQLGWCITSKDHLQNLSDAVQVSANNLDNIIQMMHQSSFAEYNALLLPIRERFNQGSTETQKFIAEHHLAYLERQAKRIVAELNGLG</sequence>
<dbReference type="KEGG" id="ckh:LVJ77_03625"/>
<protein>
    <submittedName>
        <fullName evidence="1">Uncharacterized protein</fullName>
    </submittedName>
</protein>
<dbReference type="RefSeq" id="WP_027008603.1">
    <property type="nucleotide sequence ID" value="NZ_CP091521.1"/>
</dbReference>
<reference evidence="1" key="1">
    <citation type="journal article" date="2022" name="Res Sq">
        <title>Evolution of multicellular longitudinally dividing oral cavity symbionts (Neisseriaceae).</title>
        <authorList>
            <person name="Nyongesa S."/>
            <person name="Weber P."/>
            <person name="Bernet E."/>
            <person name="Pullido F."/>
            <person name="Nieckarz M."/>
            <person name="Delaby M."/>
            <person name="Nieves C."/>
            <person name="Viehboeck T."/>
            <person name="Krause N."/>
            <person name="Rivera-Millot A."/>
            <person name="Nakamura A."/>
            <person name="Vischer N."/>
            <person name="VanNieuwenhze M."/>
            <person name="Brun Y."/>
            <person name="Cava F."/>
            <person name="Bulgheresi S."/>
            <person name="Veyrier F."/>
        </authorList>
    </citation>
    <scope>NUCLEOTIDE SEQUENCE</scope>
    <source>
        <strain evidence="1">17694</strain>
    </source>
</reference>
<reference evidence="1" key="2">
    <citation type="submission" date="2024-09" db="EMBL/GenBank/DDBJ databases">
        <authorList>
            <person name="Veyrier F.J."/>
        </authorList>
    </citation>
    <scope>NUCLEOTIDE SEQUENCE</scope>
    <source>
        <strain evidence="1">17694</strain>
    </source>
</reference>
<dbReference type="AlphaFoldDB" id="A0A8T9MZU6"/>
<gene>
    <name evidence="1" type="ORF">LVJ77_03625</name>
</gene>
<accession>A0A8T9MZU6</accession>
<keyword evidence="2" id="KW-1185">Reference proteome</keyword>
<dbReference type="EMBL" id="CP091521">
    <property type="protein sequence ID" value="UOP05303.1"/>
    <property type="molecule type" value="Genomic_DNA"/>
</dbReference>